<keyword evidence="6 10" id="KW-1133">Transmembrane helix</keyword>
<comment type="caution">
    <text evidence="11">The sequence shown here is derived from an EMBL/GenBank/DDBJ whole genome shotgun (WGS) entry which is preliminary data.</text>
</comment>
<evidence type="ECO:0000256" key="3">
    <source>
        <dbReference type="ARBA" id="ARBA00022448"/>
    </source>
</evidence>
<feature type="compositionally biased region" description="Acidic residues" evidence="9">
    <location>
        <begin position="254"/>
        <end position="264"/>
    </location>
</feature>
<protein>
    <recommendedName>
        <fullName evidence="8">Probable transporter MCH1</fullName>
    </recommendedName>
</protein>
<dbReference type="Proteomes" id="UP000037122">
    <property type="component" value="Unassembled WGS sequence"/>
</dbReference>
<evidence type="ECO:0000256" key="5">
    <source>
        <dbReference type="ARBA" id="ARBA00022692"/>
    </source>
</evidence>
<feature type="transmembrane region" description="Helical" evidence="10">
    <location>
        <begin position="92"/>
        <end position="113"/>
    </location>
</feature>
<feature type="transmembrane region" description="Helical" evidence="10">
    <location>
        <begin position="391"/>
        <end position="415"/>
    </location>
</feature>
<name>A0A0L0P595_CANAR</name>
<dbReference type="GO" id="GO:0000329">
    <property type="term" value="C:fungal-type vacuole membrane"/>
    <property type="evidence" value="ECO:0007669"/>
    <property type="project" value="TreeGrafter"/>
</dbReference>
<feature type="transmembrane region" description="Helical" evidence="10">
    <location>
        <begin position="461"/>
        <end position="483"/>
    </location>
</feature>
<feature type="transmembrane region" description="Helical" evidence="10">
    <location>
        <begin position="422"/>
        <end position="441"/>
    </location>
</feature>
<feature type="transmembrane region" description="Helical" evidence="10">
    <location>
        <begin position="168"/>
        <end position="187"/>
    </location>
</feature>
<evidence type="ECO:0000256" key="6">
    <source>
        <dbReference type="ARBA" id="ARBA00022989"/>
    </source>
</evidence>
<dbReference type="VEuPathDB" id="FungiDB:CJI96_0003951"/>
<dbReference type="PANTHER" id="PTHR21576">
    <property type="entry name" value="UNCHARACTERIZED NODULIN-LIKE PROTEIN"/>
    <property type="match status" value="1"/>
</dbReference>
<dbReference type="InterPro" id="IPR036259">
    <property type="entry name" value="MFS_trans_sf"/>
</dbReference>
<dbReference type="VEuPathDB" id="FungiDB:CJJ09_004191"/>
<evidence type="ECO:0000256" key="7">
    <source>
        <dbReference type="ARBA" id="ARBA00023136"/>
    </source>
</evidence>
<feature type="transmembrane region" description="Helical" evidence="10">
    <location>
        <begin position="364"/>
        <end position="385"/>
    </location>
</feature>
<keyword evidence="3" id="KW-0813">Transport</keyword>
<feature type="transmembrane region" description="Helical" evidence="10">
    <location>
        <begin position="28"/>
        <end position="52"/>
    </location>
</feature>
<dbReference type="Gene3D" id="1.20.1250.20">
    <property type="entry name" value="MFS general substrate transporter like domains"/>
    <property type="match status" value="1"/>
</dbReference>
<dbReference type="CDD" id="cd17354">
    <property type="entry name" value="MFS_Mch1p_like"/>
    <property type="match status" value="1"/>
</dbReference>
<keyword evidence="5 10" id="KW-0812">Transmembrane</keyword>
<feature type="transmembrane region" description="Helical" evidence="10">
    <location>
        <begin position="331"/>
        <end position="352"/>
    </location>
</feature>
<feature type="transmembrane region" description="Helical" evidence="10">
    <location>
        <begin position="133"/>
        <end position="156"/>
    </location>
</feature>
<evidence type="ECO:0000256" key="2">
    <source>
        <dbReference type="ARBA" id="ARBA00008335"/>
    </source>
</evidence>
<dbReference type="VEuPathDB" id="FungiDB:CJI97_005246"/>
<dbReference type="Pfam" id="PF07690">
    <property type="entry name" value="MFS_1"/>
    <property type="match status" value="1"/>
</dbReference>
<accession>A0A0L0P595</accession>
<evidence type="ECO:0000313" key="12">
    <source>
        <dbReference type="Proteomes" id="UP000037122"/>
    </source>
</evidence>
<organism evidence="11 12">
    <name type="scientific">Candidozyma auris</name>
    <name type="common">Yeast</name>
    <name type="synonym">Candida auris</name>
    <dbReference type="NCBI Taxonomy" id="498019"/>
    <lineage>
        <taxon>Eukaryota</taxon>
        <taxon>Fungi</taxon>
        <taxon>Dikarya</taxon>
        <taxon>Ascomycota</taxon>
        <taxon>Saccharomycotina</taxon>
        <taxon>Pichiomycetes</taxon>
        <taxon>Metschnikowiaceae</taxon>
        <taxon>Candidozyma</taxon>
    </lineage>
</organism>
<dbReference type="EMBL" id="LGST01000009">
    <property type="protein sequence ID" value="KNE01527.1"/>
    <property type="molecule type" value="Genomic_DNA"/>
</dbReference>
<evidence type="ECO:0000256" key="8">
    <source>
        <dbReference type="ARBA" id="ARBA00039330"/>
    </source>
</evidence>
<keyword evidence="4" id="KW-0926">Vacuole</keyword>
<evidence type="ECO:0000256" key="10">
    <source>
        <dbReference type="SAM" id="Phobius"/>
    </source>
</evidence>
<dbReference type="InterPro" id="IPR011701">
    <property type="entry name" value="MFS"/>
</dbReference>
<dbReference type="AlphaFoldDB" id="A0A0L0P595"/>
<comment type="subcellular location">
    <subcellularLocation>
        <location evidence="1">Vacuole membrane</location>
        <topology evidence="1">Multi-pass membrane protein</topology>
    </subcellularLocation>
</comment>
<comment type="similarity">
    <text evidence="2">Belongs to the major facilitator superfamily.</text>
</comment>
<feature type="transmembrane region" description="Helical" evidence="10">
    <location>
        <begin position="207"/>
        <end position="228"/>
    </location>
</feature>
<proteinExistence type="inferred from homology"/>
<evidence type="ECO:0000256" key="1">
    <source>
        <dbReference type="ARBA" id="ARBA00004128"/>
    </source>
</evidence>
<dbReference type="VEuPathDB" id="FungiDB:QG37_01355"/>
<dbReference type="VEuPathDB" id="FungiDB:B9J08_005162"/>
<feature type="transmembrane region" description="Helical" evidence="10">
    <location>
        <begin position="64"/>
        <end position="85"/>
    </location>
</feature>
<feature type="region of interest" description="Disordered" evidence="9">
    <location>
        <begin position="246"/>
        <end position="265"/>
    </location>
</feature>
<sequence length="495" mass="54517">MKVHLQRWTRRVRRGLSKRYDLVHLKRLAFAIALATCLSLGLIMLFSLFALSLHNSVGLTYTEINVIVSLSAVGMYLCLPILGYLADCYGPALLSLISIWAFCPAYFVNALLVNSVRSIHLEEPFAELNKMGVLVMAFSFCFIGLATSSLYFSSLLTCAKIYPDHKALAISLPVSCYGISSLIGAQLMKIPYFHDEESKELDLERVFMFFAVLYLFMGALNFVSNSIVSIETDIIFGDEEPLIPDSEAVSPSGSDEEAAGEAETNELLPQRSNIEPVDHKARYIRFLKDKSAWVLLVSLLLNIGPMESFQNNLGSIIGSTTGGKGILADEVSVIALLSTAIRLVIGVVADYISSSKRRYPICKVWLMVALILVGVVAQGAVIYGFDFTTISILSGICYGGLFTIYPTIIASVWGVDLMGSTWGSFMVAPAIGSILYSLLHGNQMDSCKNRGNYEHGSDGCLVHYFEITGVSMMLSLIFVLIAWRAFWWKRGLCCF</sequence>
<dbReference type="VEuPathDB" id="FungiDB:CJJ07_000237"/>
<dbReference type="SUPFAM" id="SSF103473">
    <property type="entry name" value="MFS general substrate transporter"/>
    <property type="match status" value="1"/>
</dbReference>
<evidence type="ECO:0000313" key="11">
    <source>
        <dbReference type="EMBL" id="KNE01527.1"/>
    </source>
</evidence>
<dbReference type="GO" id="GO:0022857">
    <property type="term" value="F:transmembrane transporter activity"/>
    <property type="evidence" value="ECO:0007669"/>
    <property type="project" value="InterPro"/>
</dbReference>
<evidence type="ECO:0000256" key="9">
    <source>
        <dbReference type="SAM" id="MobiDB-lite"/>
    </source>
</evidence>
<reference evidence="12" key="1">
    <citation type="journal article" date="2015" name="BMC Genomics">
        <title>Draft genome of a commonly misdiagnosed multidrug resistant pathogen Candida auris.</title>
        <authorList>
            <person name="Chatterjee S."/>
            <person name="Alampalli S.V."/>
            <person name="Nageshan R.K."/>
            <person name="Chettiar S.T."/>
            <person name="Joshi S."/>
            <person name="Tatu U.S."/>
        </authorList>
    </citation>
    <scope>NUCLEOTIDE SEQUENCE [LARGE SCALE GENOMIC DNA]</scope>
    <source>
        <strain evidence="12">6684</strain>
    </source>
</reference>
<keyword evidence="7 10" id="KW-0472">Membrane</keyword>
<evidence type="ECO:0000256" key="4">
    <source>
        <dbReference type="ARBA" id="ARBA00022554"/>
    </source>
</evidence>
<gene>
    <name evidence="11" type="ORF">QG37_01355</name>
</gene>
<dbReference type="PANTHER" id="PTHR21576:SF45">
    <property type="entry name" value="TRANSPORTER MCH1-RELATED"/>
    <property type="match status" value="1"/>
</dbReference>